<dbReference type="PANTHER" id="PTHR47447">
    <property type="entry name" value="OS03G0856100 PROTEIN"/>
    <property type="match status" value="1"/>
</dbReference>
<feature type="repeat" description="PPR" evidence="3">
    <location>
        <begin position="521"/>
        <end position="555"/>
    </location>
</feature>
<feature type="repeat" description="PPR" evidence="3">
    <location>
        <begin position="451"/>
        <end position="485"/>
    </location>
</feature>
<name>A0A8J5ER68_ZINOF</name>
<protein>
    <recommendedName>
        <fullName evidence="7">Pentatricopeptide repeat-containing protein</fullName>
    </recommendedName>
</protein>
<evidence type="ECO:0000313" key="5">
    <source>
        <dbReference type="EMBL" id="KAG6471273.1"/>
    </source>
</evidence>
<dbReference type="AlphaFoldDB" id="A0A8J5ER68"/>
<dbReference type="EMBL" id="JACMSC010000021">
    <property type="protein sequence ID" value="KAG6471273.1"/>
    <property type="molecule type" value="Genomic_DNA"/>
</dbReference>
<feature type="compositionally biased region" description="Low complexity" evidence="4">
    <location>
        <begin position="159"/>
        <end position="168"/>
    </location>
</feature>
<dbReference type="Pfam" id="PF01535">
    <property type="entry name" value="PPR"/>
    <property type="match status" value="3"/>
</dbReference>
<feature type="region of interest" description="Disordered" evidence="4">
    <location>
        <begin position="159"/>
        <end position="180"/>
    </location>
</feature>
<feature type="repeat" description="PPR" evidence="3">
    <location>
        <begin position="556"/>
        <end position="590"/>
    </location>
</feature>
<evidence type="ECO:0000256" key="3">
    <source>
        <dbReference type="PROSITE-ProRule" id="PRU00708"/>
    </source>
</evidence>
<feature type="region of interest" description="Disordered" evidence="4">
    <location>
        <begin position="73"/>
        <end position="95"/>
    </location>
</feature>
<feature type="repeat" description="PPR" evidence="3">
    <location>
        <begin position="346"/>
        <end position="380"/>
    </location>
</feature>
<dbReference type="PROSITE" id="PS51375">
    <property type="entry name" value="PPR"/>
    <property type="match status" value="8"/>
</dbReference>
<feature type="repeat" description="PPR" evidence="3">
    <location>
        <begin position="381"/>
        <end position="415"/>
    </location>
</feature>
<dbReference type="Proteomes" id="UP000734854">
    <property type="component" value="Unassembled WGS sequence"/>
</dbReference>
<evidence type="ECO:0000313" key="6">
    <source>
        <dbReference type="Proteomes" id="UP000734854"/>
    </source>
</evidence>
<comment type="caution">
    <text evidence="5">The sequence shown here is derived from an EMBL/GenBank/DDBJ whole genome shotgun (WGS) entry which is preliminary data.</text>
</comment>
<sequence>MKTFFAIRLHDSSCLLWKSGTSAALPSSPSPSKSAVDGRRLALLLNEAQFHPYISRFSSSFVAAIIFHGALPPDPRTSDPIQGSEGRSGGQRPVCIPPLPLSRCPDLTPPRGFHRARRQVSPLLPWSLPIHARPPHPHGQVPPFHPNAVSRFYCASSSASDSDADSSSEVPSRPSDAQEAERVCKVIDDLLLSDRSMEAVLDNSMVDLSSSLVVNVLQRFRHAHKPAYRFFRWAHGRPGFSHDSETYTKMLSVLSKTRQFETMMEFLEEMGRKEFLNMDAFKIAIIGFSAARQIKKSLAIFQLMKKFNFNAGQETFNCLIEALAKGKLGKEAQALFDKMKDQYPPDLRTYTFLLSGWFKLKNLTEASRVWNEMLDMGFEPDVVVYNTMIDGLILGHRRSDAIKLLELMKAKGPAPNARTYTIVIQDLCKAGKMDLAVNRFQEMLDAGCARDVATYTCLIVGFGNDRQMDKVSSLLSEMTEKGCPPDARTYNALIKLMTNRNMQGDAVRIYKEMIKKGFEPTIHTYNMLMKSCFHGNNYQMGCAAWEEMGHKGICPDINSYTVFIGGHIRHGRPGLACKYLEEMISKGMQAPQIDYNKFVADFARIGNPNILYDLAQKMNFSGKFKVSNVFHGWAERMKKRVIRRRPNQTGRRLF</sequence>
<accession>A0A8J5ER68</accession>
<dbReference type="NCBIfam" id="TIGR00756">
    <property type="entry name" value="PPR"/>
    <property type="match status" value="8"/>
</dbReference>
<feature type="repeat" description="PPR" evidence="3">
    <location>
        <begin position="416"/>
        <end position="450"/>
    </location>
</feature>
<keyword evidence="6" id="KW-1185">Reference proteome</keyword>
<dbReference type="InterPro" id="IPR002885">
    <property type="entry name" value="PPR_rpt"/>
</dbReference>
<feature type="repeat" description="PPR" evidence="3">
    <location>
        <begin position="486"/>
        <end position="520"/>
    </location>
</feature>
<reference evidence="5 6" key="1">
    <citation type="submission" date="2020-08" db="EMBL/GenBank/DDBJ databases">
        <title>Plant Genome Project.</title>
        <authorList>
            <person name="Zhang R.-G."/>
        </authorList>
    </citation>
    <scope>NUCLEOTIDE SEQUENCE [LARGE SCALE GENOMIC DNA]</scope>
    <source>
        <tissue evidence="5">Rhizome</tissue>
    </source>
</reference>
<keyword evidence="2" id="KW-0677">Repeat</keyword>
<organism evidence="5 6">
    <name type="scientific">Zingiber officinale</name>
    <name type="common">Ginger</name>
    <name type="synonym">Amomum zingiber</name>
    <dbReference type="NCBI Taxonomy" id="94328"/>
    <lineage>
        <taxon>Eukaryota</taxon>
        <taxon>Viridiplantae</taxon>
        <taxon>Streptophyta</taxon>
        <taxon>Embryophyta</taxon>
        <taxon>Tracheophyta</taxon>
        <taxon>Spermatophyta</taxon>
        <taxon>Magnoliopsida</taxon>
        <taxon>Liliopsida</taxon>
        <taxon>Zingiberales</taxon>
        <taxon>Zingiberaceae</taxon>
        <taxon>Zingiber</taxon>
    </lineage>
</organism>
<dbReference type="Pfam" id="PF13041">
    <property type="entry name" value="PPR_2"/>
    <property type="match status" value="3"/>
</dbReference>
<dbReference type="PANTHER" id="PTHR47447:SF28">
    <property type="entry name" value="PENTACOTRIPEPTIDE-REPEAT REGION OF PRORP DOMAIN-CONTAINING PROTEIN"/>
    <property type="match status" value="1"/>
</dbReference>
<gene>
    <name evidence="5" type="ORF">ZIOFF_072384</name>
</gene>
<evidence type="ECO:0008006" key="7">
    <source>
        <dbReference type="Google" id="ProtNLM"/>
    </source>
</evidence>
<proteinExistence type="inferred from homology"/>
<comment type="similarity">
    <text evidence="1">Belongs to the PPR family. P subfamily.</text>
</comment>
<feature type="repeat" description="PPR" evidence="3">
    <location>
        <begin position="243"/>
        <end position="277"/>
    </location>
</feature>
<evidence type="ECO:0000256" key="4">
    <source>
        <dbReference type="SAM" id="MobiDB-lite"/>
    </source>
</evidence>
<evidence type="ECO:0000256" key="2">
    <source>
        <dbReference type="ARBA" id="ARBA00022737"/>
    </source>
</evidence>
<dbReference type="OrthoDB" id="185373at2759"/>
<evidence type="ECO:0000256" key="1">
    <source>
        <dbReference type="ARBA" id="ARBA00007626"/>
    </source>
</evidence>